<evidence type="ECO:0000259" key="1">
    <source>
        <dbReference type="Pfam" id="PF13482"/>
    </source>
</evidence>
<name>R7WH40_9NOCA</name>
<dbReference type="PATRIC" id="fig|1273125.3.peg.4230"/>
<dbReference type="eggNOG" id="COG2251">
    <property type="taxonomic scope" value="Bacteria"/>
</dbReference>
<keyword evidence="3" id="KW-1185">Reference proteome</keyword>
<comment type="caution">
    <text evidence="2">The sequence shown here is derived from an EMBL/GenBank/DDBJ whole genome shotgun (WGS) entry which is preliminary data.</text>
</comment>
<dbReference type="InterPro" id="IPR019993">
    <property type="entry name" value="RecB_nuclease_TM0106_put"/>
</dbReference>
<evidence type="ECO:0000313" key="3">
    <source>
        <dbReference type="Proteomes" id="UP000013525"/>
    </source>
</evidence>
<reference evidence="2 3" key="1">
    <citation type="journal article" date="2013" name="Genome Announc.">
        <title>Draft Genome Sequence of Rhodococcus rhodnii Strain LMG5362, a Symbiont of Rhodnius prolixus (Hemiptera, Reduviidae, Triatominae), the Principle Vector of Trypanosoma cruzi.</title>
        <authorList>
            <person name="Pachebat J.A."/>
            <person name="van Keulen G."/>
            <person name="Whitten M.M."/>
            <person name="Girdwood S."/>
            <person name="Del Sol R."/>
            <person name="Dyson P.J."/>
            <person name="Facey P.D."/>
        </authorList>
    </citation>
    <scope>NUCLEOTIDE SEQUENCE [LARGE SCALE GENOMIC DNA]</scope>
    <source>
        <strain evidence="2 3">LMG 5362</strain>
    </source>
</reference>
<dbReference type="AlphaFoldDB" id="R7WH40"/>
<dbReference type="Proteomes" id="UP000013525">
    <property type="component" value="Unassembled WGS sequence"/>
</dbReference>
<organism evidence="2 3">
    <name type="scientific">Rhodococcus rhodnii LMG 5362</name>
    <dbReference type="NCBI Taxonomy" id="1273125"/>
    <lineage>
        <taxon>Bacteria</taxon>
        <taxon>Bacillati</taxon>
        <taxon>Actinomycetota</taxon>
        <taxon>Actinomycetes</taxon>
        <taxon>Mycobacteriales</taxon>
        <taxon>Nocardiaceae</taxon>
        <taxon>Rhodococcus</taxon>
    </lineage>
</organism>
<evidence type="ECO:0000313" key="2">
    <source>
        <dbReference type="EMBL" id="EOM74312.1"/>
    </source>
</evidence>
<gene>
    <name evidence="2" type="ORF">Rrhod_4456</name>
</gene>
<dbReference type="SUPFAM" id="SSF53098">
    <property type="entry name" value="Ribonuclease H-like"/>
    <property type="match status" value="1"/>
</dbReference>
<proteinExistence type="predicted"/>
<dbReference type="EMBL" id="APMY01000133">
    <property type="protein sequence ID" value="EOM74312.1"/>
    <property type="molecule type" value="Genomic_DNA"/>
</dbReference>
<accession>R7WH40</accession>
<dbReference type="NCBIfam" id="TIGR03491">
    <property type="entry name" value="TM0106 family RecB-like putative nuclease"/>
    <property type="match status" value="1"/>
</dbReference>
<dbReference type="Pfam" id="PF13482">
    <property type="entry name" value="RNase_H_2"/>
    <property type="match status" value="1"/>
</dbReference>
<dbReference type="InterPro" id="IPR038720">
    <property type="entry name" value="YprB_RNase_H-like_dom"/>
</dbReference>
<dbReference type="InterPro" id="IPR012337">
    <property type="entry name" value="RNaseH-like_sf"/>
</dbReference>
<feature type="domain" description="YprB ribonuclease H-like" evidence="1">
    <location>
        <begin position="442"/>
        <end position="523"/>
    </location>
</feature>
<protein>
    <recommendedName>
        <fullName evidence="1">YprB ribonuclease H-like domain-containing protein</fullName>
    </recommendedName>
</protein>
<sequence length="537" mass="59693">MSFEPEIASPPPPPAGRRLLLDASALTRCRHRVHLDNEYPQQLAGAPEDAGVRQRQEAATAKRDEVRELYLEREGHRWTVVDRTLSRAQRAAATLAACAAGAQRIWGAVLPDEPDTGRRGHAEFLVREPEGDGYFPVVVVNHKVTDPGSGALFSDLYEWDPKPDPDRKPRTQLRDQVRLAHLYRMLERHGVAAREPFGGAIGPAVDGIYVHDLSDALENYDLRLADRVAVARGERETAPSQIGECRSCPWWPQCREQLTERRDVSLVAVGSRAEVLRDIGIRTIDELAAYTGEEPESWPHGSFEDAVTTAKAWLAGVPLVRKVADVSVTRADIEVDVDMESYQERGAYLWGTLLNVDGVSAYRPFVTWDPLPTADEGRSFAEFWQWLMAERAAAAASGKTFAAYCYSRAAEDKWLLASARRFAGTPGIPTVEEVREFIDGPQWVDVYQAVSEQFVCPNGKGLKKVAPVAGFHWRDGEASGEASMGWYRLAVGYDGEPDAGQRERLLEYNEDDVVATKVLREWMTDRAAAEIPLASEL</sequence>